<accession>A0A5N6QAU7</accession>
<dbReference type="GO" id="GO:0016020">
    <property type="term" value="C:membrane"/>
    <property type="evidence" value="ECO:0007669"/>
    <property type="project" value="UniProtKB-SubCell"/>
</dbReference>
<sequence>MLQPDAPVGYFSNTKNALLAVAASIPNSGALLEKYNLFSPQKSLQLEDELSLYPPAYNTNLMFIWWQQLDGCELARQIGNGGRTKVEALREVATQLGKKDWNFRVDPCVNESSWLTPKSDLRPLYNNSLICNCSYPGGVCHVVQLFLKGQDLDGVLPPSLVKLPNLKLIDLNRNYLTGTIPPEWASAKLENLSISVNKLSGQIPSYLGSIITLLYMSLETNLFSGIVPPELGNLVNLENLILSANNLTGELPKNLTNLSKLTELRISSNNFIGKIPDFFQSWKQLQKLEIQASGLEGPIPSSISVLSNLTELRISDLLGEGSKFPTLSSMTSMKRLILRSCNLYGPIPTSISKMTVLQIL</sequence>
<proteinExistence type="predicted"/>
<protein>
    <recommendedName>
        <fullName evidence="4">Leucine-rich repeat-containing N-terminal plant-type domain-containing protein</fullName>
    </recommendedName>
</protein>
<dbReference type="InterPro" id="IPR001611">
    <property type="entry name" value="Leu-rich_rpt"/>
</dbReference>
<gene>
    <name evidence="2" type="ORF">FH972_001088</name>
</gene>
<dbReference type="SUPFAM" id="SSF52058">
    <property type="entry name" value="L domain-like"/>
    <property type="match status" value="1"/>
</dbReference>
<dbReference type="FunFam" id="3.80.10.10:FF:000452">
    <property type="entry name" value="Probable LRR receptor-like serine/threonine-protein kinase RFK1"/>
    <property type="match status" value="1"/>
</dbReference>
<dbReference type="Pfam" id="PF00560">
    <property type="entry name" value="LRR_1"/>
    <property type="match status" value="4"/>
</dbReference>
<keyword evidence="3" id="KW-1185">Reference proteome</keyword>
<dbReference type="OrthoDB" id="1938112at2759"/>
<name>A0A5N6QAU7_9ROSI</name>
<dbReference type="EMBL" id="CM017321">
    <property type="protein sequence ID" value="KAE7996357.1"/>
    <property type="molecule type" value="Genomic_DNA"/>
</dbReference>
<evidence type="ECO:0000313" key="2">
    <source>
        <dbReference type="EMBL" id="KAE7996357.1"/>
    </source>
</evidence>
<dbReference type="AlphaFoldDB" id="A0A5N6QAU7"/>
<comment type="subcellular location">
    <subcellularLocation>
        <location evidence="1">Membrane</location>
        <topology evidence="1">Single-pass type I membrane protein</topology>
    </subcellularLocation>
</comment>
<dbReference type="PANTHER" id="PTHR48006:SF66">
    <property type="entry name" value="PROTEIN KINASE DOMAIN-CONTAINING PROTEIN"/>
    <property type="match status" value="1"/>
</dbReference>
<evidence type="ECO:0000313" key="3">
    <source>
        <dbReference type="Proteomes" id="UP000327013"/>
    </source>
</evidence>
<organism evidence="2 3">
    <name type="scientific">Carpinus fangiana</name>
    <dbReference type="NCBI Taxonomy" id="176857"/>
    <lineage>
        <taxon>Eukaryota</taxon>
        <taxon>Viridiplantae</taxon>
        <taxon>Streptophyta</taxon>
        <taxon>Embryophyta</taxon>
        <taxon>Tracheophyta</taxon>
        <taxon>Spermatophyta</taxon>
        <taxon>Magnoliopsida</taxon>
        <taxon>eudicotyledons</taxon>
        <taxon>Gunneridae</taxon>
        <taxon>Pentapetalae</taxon>
        <taxon>rosids</taxon>
        <taxon>fabids</taxon>
        <taxon>Fagales</taxon>
        <taxon>Betulaceae</taxon>
        <taxon>Carpinus</taxon>
    </lineage>
</organism>
<reference evidence="2 3" key="1">
    <citation type="submission" date="2019-06" db="EMBL/GenBank/DDBJ databases">
        <title>A chromosomal-level reference genome of Carpinus fangiana (Coryloideae, Betulaceae).</title>
        <authorList>
            <person name="Yang X."/>
            <person name="Wang Z."/>
            <person name="Zhang L."/>
            <person name="Hao G."/>
            <person name="Liu J."/>
            <person name="Yang Y."/>
        </authorList>
    </citation>
    <scope>NUCLEOTIDE SEQUENCE [LARGE SCALE GENOMIC DNA]</scope>
    <source>
        <strain evidence="2">Cfa_2016G</strain>
        <tissue evidence="2">Leaf</tissue>
    </source>
</reference>
<dbReference type="FunFam" id="3.80.10.10:FF:000433">
    <property type="entry name" value="Putative LRR receptor-like serine/threonine-protein kinase isoform A"/>
    <property type="match status" value="1"/>
</dbReference>
<dbReference type="PANTHER" id="PTHR48006">
    <property type="entry name" value="LEUCINE-RICH REPEAT-CONTAINING PROTEIN DDB_G0281931-RELATED"/>
    <property type="match status" value="1"/>
</dbReference>
<dbReference type="Proteomes" id="UP000327013">
    <property type="component" value="Chromosome 1"/>
</dbReference>
<dbReference type="InterPro" id="IPR032675">
    <property type="entry name" value="LRR_dom_sf"/>
</dbReference>
<dbReference type="Gene3D" id="3.80.10.10">
    <property type="entry name" value="Ribonuclease Inhibitor"/>
    <property type="match status" value="2"/>
</dbReference>
<dbReference type="InterPro" id="IPR051824">
    <property type="entry name" value="LRR_Rcpt-Like_S/T_Kinase"/>
</dbReference>
<evidence type="ECO:0000256" key="1">
    <source>
        <dbReference type="ARBA" id="ARBA00004479"/>
    </source>
</evidence>
<evidence type="ECO:0008006" key="4">
    <source>
        <dbReference type="Google" id="ProtNLM"/>
    </source>
</evidence>